<keyword evidence="2" id="KW-1185">Reference proteome</keyword>
<organism evidence="1 2">
    <name type="scientific">Rhodobacter aestuarii</name>
    <dbReference type="NCBI Taxonomy" id="453582"/>
    <lineage>
        <taxon>Bacteria</taxon>
        <taxon>Pseudomonadati</taxon>
        <taxon>Pseudomonadota</taxon>
        <taxon>Alphaproteobacteria</taxon>
        <taxon>Rhodobacterales</taxon>
        <taxon>Rhodobacter group</taxon>
        <taxon>Rhodobacter</taxon>
    </lineage>
</organism>
<proteinExistence type="predicted"/>
<evidence type="ECO:0000313" key="2">
    <source>
        <dbReference type="Proteomes" id="UP000186221"/>
    </source>
</evidence>
<dbReference type="STRING" id="453582.SAMN05421580_1227"/>
<reference evidence="2" key="1">
    <citation type="submission" date="2017-01" db="EMBL/GenBank/DDBJ databases">
        <authorList>
            <person name="Varghese N."/>
            <person name="Submissions S."/>
        </authorList>
    </citation>
    <scope>NUCLEOTIDE SEQUENCE [LARGE SCALE GENOMIC DNA]</scope>
    <source>
        <strain evidence="2">DSM 19945</strain>
    </source>
</reference>
<gene>
    <name evidence="1" type="ORF">SAMN05421580_1227</name>
</gene>
<name>A0A1N7QHZ2_9RHOB</name>
<sequence>MTTPGPLRRDGERVYALPSFRILLHIDRALGDPSMKDAAGKLLALFLEGLDHTDMIFGHAGGRIKKLGAEYINDKVIAKAVKWAAETEWQWPSTLRFARWFDDFDCSGPPHIRLEQRAYLATIQIELPPDDPRCVIFAERVQQIVADLPVIWGVMGYGMFQPVALDSLIFLLPRVATRYRCAIEVQPDRVESALRREASFEQLRLGETPVLSVPDIGWRTLVGREFLERLPDLAELAGVEGLSVVASERFTSITAGPQPIWGDVNEAEDISLYSSVADALRPVRADWPYASKAFFGGAIDNSGLDRLEAWYGRFDA</sequence>
<dbReference type="AlphaFoldDB" id="A0A1N7QHZ2"/>
<dbReference type="Proteomes" id="UP000186221">
    <property type="component" value="Unassembled WGS sequence"/>
</dbReference>
<protein>
    <recommendedName>
        <fullName evidence="3">DUF3396 domain-containing protein</fullName>
    </recommendedName>
</protein>
<evidence type="ECO:0000313" key="1">
    <source>
        <dbReference type="EMBL" id="SIT22541.1"/>
    </source>
</evidence>
<evidence type="ECO:0008006" key="3">
    <source>
        <dbReference type="Google" id="ProtNLM"/>
    </source>
</evidence>
<accession>A0A1N7QHZ2</accession>
<dbReference type="RefSeq" id="WP_076486533.1">
    <property type="nucleotide sequence ID" value="NZ_FTOG01000022.1"/>
</dbReference>
<dbReference type="EMBL" id="FTOG01000022">
    <property type="protein sequence ID" value="SIT22541.1"/>
    <property type="molecule type" value="Genomic_DNA"/>
</dbReference>
<dbReference type="OrthoDB" id="7854655at2"/>